<dbReference type="GO" id="GO:0005886">
    <property type="term" value="C:plasma membrane"/>
    <property type="evidence" value="ECO:0007669"/>
    <property type="project" value="UniProtKB-SubCell"/>
</dbReference>
<dbReference type="HAMAP" id="MF_00311">
    <property type="entry name" value="ATP_synth_E_arch"/>
    <property type="match status" value="1"/>
</dbReference>
<dbReference type="GO" id="GO:0005524">
    <property type="term" value="F:ATP binding"/>
    <property type="evidence" value="ECO:0007669"/>
    <property type="project" value="UniProtKB-UniRule"/>
</dbReference>
<dbReference type="SUPFAM" id="SSF160527">
    <property type="entry name" value="V-type ATPase subunit E-like"/>
    <property type="match status" value="1"/>
</dbReference>
<dbReference type="Gene3D" id="1.20.5.620">
    <property type="entry name" value="F1F0 ATP synthase subunit B, membrane domain"/>
    <property type="match status" value="1"/>
</dbReference>
<evidence type="ECO:0000313" key="9">
    <source>
        <dbReference type="EMBL" id="AGB49079.1"/>
    </source>
</evidence>
<dbReference type="GO" id="GO:0046961">
    <property type="term" value="F:proton-transporting ATPase activity, rotational mechanism"/>
    <property type="evidence" value="ECO:0007669"/>
    <property type="project" value="InterPro"/>
</dbReference>
<dbReference type="RefSeq" id="WP_015324246.1">
    <property type="nucleotide sequence ID" value="NC_019977.1"/>
</dbReference>
<proteinExistence type="inferred from homology"/>
<organism evidence="9 10">
    <name type="scientific">Methanomethylovorans hollandica (strain DSM 15978 / NBRC 107637 / DMS1)</name>
    <dbReference type="NCBI Taxonomy" id="867904"/>
    <lineage>
        <taxon>Archaea</taxon>
        <taxon>Methanobacteriati</taxon>
        <taxon>Methanobacteriota</taxon>
        <taxon>Stenosarchaea group</taxon>
        <taxon>Methanomicrobia</taxon>
        <taxon>Methanosarcinales</taxon>
        <taxon>Methanosarcinaceae</taxon>
        <taxon>Methanomethylovorans</taxon>
    </lineage>
</organism>
<dbReference type="GeneID" id="14408129"/>
<evidence type="ECO:0000256" key="4">
    <source>
        <dbReference type="ARBA" id="ARBA00022781"/>
    </source>
</evidence>
<evidence type="ECO:0000256" key="8">
    <source>
        <dbReference type="HAMAP-Rule" id="MF_00311"/>
    </source>
</evidence>
<evidence type="ECO:0000256" key="2">
    <source>
        <dbReference type="ARBA" id="ARBA00022448"/>
    </source>
</evidence>
<evidence type="ECO:0000313" key="10">
    <source>
        <dbReference type="Proteomes" id="UP000010866"/>
    </source>
</evidence>
<dbReference type="KEGG" id="mhz:Metho_0836"/>
<evidence type="ECO:0000256" key="7">
    <source>
        <dbReference type="ARBA" id="ARBA00023310"/>
    </source>
</evidence>
<dbReference type="STRING" id="867904.Metho_0836"/>
<evidence type="ECO:0000256" key="5">
    <source>
        <dbReference type="ARBA" id="ARBA00023065"/>
    </source>
</evidence>
<dbReference type="Gene3D" id="3.30.2320.30">
    <property type="entry name" value="ATP synthase, E subunit, C-terminal"/>
    <property type="match status" value="1"/>
</dbReference>
<dbReference type="Pfam" id="PF01991">
    <property type="entry name" value="vATP-synt_E"/>
    <property type="match status" value="1"/>
</dbReference>
<dbReference type="InterPro" id="IPR038495">
    <property type="entry name" value="ATPase_E_C"/>
</dbReference>
<dbReference type="HOGENOM" id="CLU_120786_0_0_2"/>
<keyword evidence="7 8" id="KW-0066">ATP synthesis</keyword>
<dbReference type="Proteomes" id="UP000010866">
    <property type="component" value="Chromosome"/>
</dbReference>
<gene>
    <name evidence="8" type="primary">atpE</name>
    <name evidence="9" type="ordered locus">Metho_0836</name>
</gene>
<dbReference type="AlphaFoldDB" id="L0KYL6"/>
<comment type="function">
    <text evidence="8">Component of the A-type ATP synthase that produces ATP from ADP in the presence of a proton gradient across the membrane.</text>
</comment>
<keyword evidence="10" id="KW-1185">Reference proteome</keyword>
<keyword evidence="3 8" id="KW-1003">Cell membrane</keyword>
<evidence type="ECO:0000256" key="6">
    <source>
        <dbReference type="ARBA" id="ARBA00023136"/>
    </source>
</evidence>
<dbReference type="GO" id="GO:0042777">
    <property type="term" value="P:proton motive force-driven plasma membrane ATP synthesis"/>
    <property type="evidence" value="ECO:0007669"/>
    <property type="project" value="UniProtKB-UniRule"/>
</dbReference>
<accession>L0KYL6</accession>
<keyword evidence="4 8" id="KW-0375">Hydrogen ion transport</keyword>
<comment type="subunit">
    <text evidence="8">Has multiple subunits with at least A(3), B(3), C, D, E, F, H, I and proteolipid K(x).</text>
</comment>
<comment type="similarity">
    <text evidence="1 8">Belongs to the V-ATPase E subunit family.</text>
</comment>
<keyword evidence="2 8" id="KW-0813">Transport</keyword>
<sequence length="183" mass="20522">MGLETVVKDIMDAANAEVSRIKAQTDAEVLEIIEEAKDESKRIMGESLAKAEDDIKRMKQQEISSANLEVKRTLLNARKGTLEEVYDRSFEIISSLPESKDKELLNIIIMNNESKGKRIYSNAKSEKLVRELSSLEYAGNINCAGGVVIENEDGTIRLDYTYDVILKGVNEQFLKQTSDILFG</sequence>
<dbReference type="GO" id="GO:0046933">
    <property type="term" value="F:proton-transporting ATP synthase activity, rotational mechanism"/>
    <property type="evidence" value="ECO:0007669"/>
    <property type="project" value="UniProtKB-UniRule"/>
</dbReference>
<dbReference type="NCBIfam" id="NF002629">
    <property type="entry name" value="PRK02292.1"/>
    <property type="match status" value="1"/>
</dbReference>
<dbReference type="OrthoDB" id="4691at2157"/>
<evidence type="ECO:0000256" key="3">
    <source>
        <dbReference type="ARBA" id="ARBA00022475"/>
    </source>
</evidence>
<name>L0KYL6_METHD</name>
<keyword evidence="6 8" id="KW-0472">Membrane</keyword>
<evidence type="ECO:0000256" key="1">
    <source>
        <dbReference type="ARBA" id="ARBA00005901"/>
    </source>
</evidence>
<dbReference type="EMBL" id="CP003362">
    <property type="protein sequence ID" value="AGB49079.1"/>
    <property type="molecule type" value="Genomic_DNA"/>
</dbReference>
<comment type="subcellular location">
    <subcellularLocation>
        <location evidence="8">Cell membrane</location>
        <topology evidence="8">Peripheral membrane protein</topology>
    </subcellularLocation>
</comment>
<dbReference type="GO" id="GO:0033178">
    <property type="term" value="C:proton-transporting two-sector ATPase complex, catalytic domain"/>
    <property type="evidence" value="ECO:0007669"/>
    <property type="project" value="InterPro"/>
</dbReference>
<protein>
    <recommendedName>
        <fullName evidence="8">A-type ATP synthase subunit E</fullName>
    </recommendedName>
</protein>
<dbReference type="InterPro" id="IPR002842">
    <property type="entry name" value="ATPase_V1_Esu"/>
</dbReference>
<keyword evidence="5 8" id="KW-0406">Ion transport</keyword>
<reference evidence="10" key="1">
    <citation type="submission" date="2012-02" db="EMBL/GenBank/DDBJ databases">
        <title>Complete sequence of chromosome of Methanomethylovorans hollandica DSM 15978.</title>
        <authorList>
            <person name="Lucas S."/>
            <person name="Copeland A."/>
            <person name="Lapidus A."/>
            <person name="Glavina del Rio T."/>
            <person name="Dalin E."/>
            <person name="Tice H."/>
            <person name="Bruce D."/>
            <person name="Goodwin L."/>
            <person name="Pitluck S."/>
            <person name="Peters L."/>
            <person name="Mikhailova N."/>
            <person name="Held B."/>
            <person name="Kyrpides N."/>
            <person name="Mavromatis K."/>
            <person name="Ivanova N."/>
            <person name="Brettin T."/>
            <person name="Detter J.C."/>
            <person name="Han C."/>
            <person name="Larimer F."/>
            <person name="Land M."/>
            <person name="Hauser L."/>
            <person name="Markowitz V."/>
            <person name="Cheng J.-F."/>
            <person name="Hugenholtz P."/>
            <person name="Woyke T."/>
            <person name="Wu D."/>
            <person name="Spring S."/>
            <person name="Schroeder M."/>
            <person name="Brambilla E."/>
            <person name="Klenk H.-P."/>
            <person name="Eisen J.A."/>
        </authorList>
    </citation>
    <scope>NUCLEOTIDE SEQUENCE [LARGE SCALE GENOMIC DNA]</scope>
    <source>
        <strain evidence="10">DSM 15978 / NBRC 107637 / DMS1</strain>
    </source>
</reference>